<proteinExistence type="inferred from homology"/>
<dbReference type="InterPro" id="IPR036249">
    <property type="entry name" value="Thioredoxin-like_sf"/>
</dbReference>
<dbReference type="InterPro" id="IPR013766">
    <property type="entry name" value="Thioredoxin_domain"/>
</dbReference>
<dbReference type="GO" id="GO:0008379">
    <property type="term" value="F:thioredoxin peroxidase activity"/>
    <property type="evidence" value="ECO:0007669"/>
    <property type="project" value="TreeGrafter"/>
</dbReference>
<evidence type="ECO:0000256" key="7">
    <source>
        <dbReference type="ARBA" id="ARBA00032824"/>
    </source>
</evidence>
<protein>
    <recommendedName>
        <fullName evidence="1">thioredoxin-dependent peroxiredoxin</fullName>
        <ecNumber evidence="1">1.11.1.24</ecNumber>
    </recommendedName>
    <alternativeName>
        <fullName evidence="7">Thioredoxin peroxidase</fullName>
    </alternativeName>
</protein>
<dbReference type="AlphaFoldDB" id="A0AAD5S3Y2"/>
<dbReference type="SUPFAM" id="SSF52833">
    <property type="entry name" value="Thioredoxin-like"/>
    <property type="match status" value="1"/>
</dbReference>
<dbReference type="GO" id="GO:0045454">
    <property type="term" value="P:cell redox homeostasis"/>
    <property type="evidence" value="ECO:0007669"/>
    <property type="project" value="TreeGrafter"/>
</dbReference>
<organism evidence="11 12">
    <name type="scientific">Rhizophlyctis rosea</name>
    <dbReference type="NCBI Taxonomy" id="64517"/>
    <lineage>
        <taxon>Eukaryota</taxon>
        <taxon>Fungi</taxon>
        <taxon>Fungi incertae sedis</taxon>
        <taxon>Chytridiomycota</taxon>
        <taxon>Chytridiomycota incertae sedis</taxon>
        <taxon>Chytridiomycetes</taxon>
        <taxon>Rhizophlyctidales</taxon>
        <taxon>Rhizophlyctidaceae</taxon>
        <taxon>Rhizophlyctis</taxon>
    </lineage>
</organism>
<reference evidence="11" key="1">
    <citation type="submission" date="2020-05" db="EMBL/GenBank/DDBJ databases">
        <title>Phylogenomic resolution of chytrid fungi.</title>
        <authorList>
            <person name="Stajich J.E."/>
            <person name="Amses K."/>
            <person name="Simmons R."/>
            <person name="Seto K."/>
            <person name="Myers J."/>
            <person name="Bonds A."/>
            <person name="Quandt C.A."/>
            <person name="Barry K."/>
            <person name="Liu P."/>
            <person name="Grigoriev I."/>
            <person name="Longcore J.E."/>
            <person name="James T.Y."/>
        </authorList>
    </citation>
    <scope>NUCLEOTIDE SEQUENCE</scope>
    <source>
        <strain evidence="11">JEL0318</strain>
    </source>
</reference>
<evidence type="ECO:0000256" key="6">
    <source>
        <dbReference type="ARBA" id="ARBA00023284"/>
    </source>
</evidence>
<evidence type="ECO:0000313" key="11">
    <source>
        <dbReference type="EMBL" id="KAJ3036456.1"/>
    </source>
</evidence>
<dbReference type="InterPro" id="IPR050924">
    <property type="entry name" value="Peroxiredoxin_BCP/PrxQ"/>
</dbReference>
<gene>
    <name evidence="11" type="ORF">HK097_003830</name>
</gene>
<feature type="domain" description="Thioredoxin" evidence="10">
    <location>
        <begin position="5"/>
        <end position="152"/>
    </location>
</feature>
<dbReference type="Proteomes" id="UP001212841">
    <property type="component" value="Unassembled WGS sequence"/>
</dbReference>
<dbReference type="GO" id="GO:0034599">
    <property type="term" value="P:cellular response to oxidative stress"/>
    <property type="evidence" value="ECO:0007669"/>
    <property type="project" value="TreeGrafter"/>
</dbReference>
<evidence type="ECO:0000256" key="3">
    <source>
        <dbReference type="ARBA" id="ARBA00022862"/>
    </source>
</evidence>
<evidence type="ECO:0000256" key="4">
    <source>
        <dbReference type="ARBA" id="ARBA00023002"/>
    </source>
</evidence>
<dbReference type="Gene3D" id="3.40.30.10">
    <property type="entry name" value="Glutaredoxin"/>
    <property type="match status" value="1"/>
</dbReference>
<evidence type="ECO:0000256" key="5">
    <source>
        <dbReference type="ARBA" id="ARBA00023157"/>
    </source>
</evidence>
<dbReference type="Pfam" id="PF00578">
    <property type="entry name" value="AhpC-TSA"/>
    <property type="match status" value="1"/>
</dbReference>
<evidence type="ECO:0000256" key="2">
    <source>
        <dbReference type="ARBA" id="ARBA00022559"/>
    </source>
</evidence>
<dbReference type="InterPro" id="IPR000866">
    <property type="entry name" value="AhpC/TSA"/>
</dbReference>
<evidence type="ECO:0000256" key="9">
    <source>
        <dbReference type="ARBA" id="ARBA00049091"/>
    </source>
</evidence>
<evidence type="ECO:0000259" key="10">
    <source>
        <dbReference type="PROSITE" id="PS51352"/>
    </source>
</evidence>
<keyword evidence="4" id="KW-0560">Oxidoreductase</keyword>
<evidence type="ECO:0000256" key="1">
    <source>
        <dbReference type="ARBA" id="ARBA00013017"/>
    </source>
</evidence>
<name>A0AAD5S3Y2_9FUNG</name>
<keyword evidence="3" id="KW-0049">Antioxidant</keyword>
<dbReference type="EC" id="1.11.1.24" evidence="1"/>
<evidence type="ECO:0000256" key="8">
    <source>
        <dbReference type="ARBA" id="ARBA00038489"/>
    </source>
</evidence>
<evidence type="ECO:0000313" key="12">
    <source>
        <dbReference type="Proteomes" id="UP001212841"/>
    </source>
</evidence>
<keyword evidence="6" id="KW-0676">Redox-active center</keyword>
<dbReference type="PANTHER" id="PTHR42801">
    <property type="entry name" value="THIOREDOXIN-DEPENDENT PEROXIDE REDUCTASE"/>
    <property type="match status" value="1"/>
</dbReference>
<sequence length="152" mass="16898">MSHPLLNSQPPLDLPLTTQTGASISLRQYLGKQAVVLFFYPKDASFGCTQEVCAFRDKYDDFVKAGAAVIGVSSDTVESHSLFAGKQRVQFPLVADEKDHLRDAFQVPKTFFMAGRVTFIMDKQGIIRDVFNSMLDFAGHANNALKFVWTMA</sequence>
<comment type="caution">
    <text evidence="11">The sequence shown here is derived from an EMBL/GenBank/DDBJ whole genome shotgun (WGS) entry which is preliminary data.</text>
</comment>
<dbReference type="PANTHER" id="PTHR42801:SF4">
    <property type="entry name" value="AHPC_TSA FAMILY PROTEIN"/>
    <property type="match status" value="1"/>
</dbReference>
<keyword evidence="2" id="KW-0575">Peroxidase</keyword>
<comment type="catalytic activity">
    <reaction evidence="9">
        <text>a hydroperoxide + [thioredoxin]-dithiol = an alcohol + [thioredoxin]-disulfide + H2O</text>
        <dbReference type="Rhea" id="RHEA:62620"/>
        <dbReference type="Rhea" id="RHEA-COMP:10698"/>
        <dbReference type="Rhea" id="RHEA-COMP:10700"/>
        <dbReference type="ChEBI" id="CHEBI:15377"/>
        <dbReference type="ChEBI" id="CHEBI:29950"/>
        <dbReference type="ChEBI" id="CHEBI:30879"/>
        <dbReference type="ChEBI" id="CHEBI:35924"/>
        <dbReference type="ChEBI" id="CHEBI:50058"/>
        <dbReference type="EC" id="1.11.1.24"/>
    </reaction>
</comment>
<dbReference type="GO" id="GO:0005737">
    <property type="term" value="C:cytoplasm"/>
    <property type="evidence" value="ECO:0007669"/>
    <property type="project" value="TreeGrafter"/>
</dbReference>
<keyword evidence="12" id="KW-1185">Reference proteome</keyword>
<keyword evidence="5" id="KW-1015">Disulfide bond</keyword>
<accession>A0AAD5S3Y2</accession>
<dbReference type="EMBL" id="JADGJD010001936">
    <property type="protein sequence ID" value="KAJ3036456.1"/>
    <property type="molecule type" value="Genomic_DNA"/>
</dbReference>
<dbReference type="PROSITE" id="PS51352">
    <property type="entry name" value="THIOREDOXIN_2"/>
    <property type="match status" value="1"/>
</dbReference>
<dbReference type="CDD" id="cd03017">
    <property type="entry name" value="PRX_BCP"/>
    <property type="match status" value="1"/>
</dbReference>
<comment type="similarity">
    <text evidence="8">Belongs to the peroxiredoxin family. BCP/PrxQ subfamily.</text>
</comment>